<name>A0A135L5J6_9BACI</name>
<dbReference type="RefSeq" id="WP_068725444.1">
    <property type="nucleotide sequence ID" value="NZ_LSKU01000001.1"/>
</dbReference>
<evidence type="ECO:0008006" key="3">
    <source>
        <dbReference type="Google" id="ProtNLM"/>
    </source>
</evidence>
<dbReference type="OrthoDB" id="5422155at2"/>
<organism evidence="1 2">
    <name type="scientific">Tepidibacillus decaturensis</name>
    <dbReference type="NCBI Taxonomy" id="1413211"/>
    <lineage>
        <taxon>Bacteria</taxon>
        <taxon>Bacillati</taxon>
        <taxon>Bacillota</taxon>
        <taxon>Bacilli</taxon>
        <taxon>Bacillales</taxon>
        <taxon>Bacillaceae</taxon>
        <taxon>Tepidibacillus</taxon>
    </lineage>
</organism>
<dbReference type="AlphaFoldDB" id="A0A135L5J6"/>
<keyword evidence="2" id="KW-1185">Reference proteome</keyword>
<accession>A0A135L5J6</accession>
<evidence type="ECO:0000313" key="2">
    <source>
        <dbReference type="Proteomes" id="UP000070352"/>
    </source>
</evidence>
<gene>
    <name evidence="1" type="ORF">U473_08940</name>
</gene>
<dbReference type="EMBL" id="LSKU01000001">
    <property type="protein sequence ID" value="KXG44113.1"/>
    <property type="molecule type" value="Genomic_DNA"/>
</dbReference>
<dbReference type="STRING" id="1413211.U473_08940"/>
<comment type="caution">
    <text evidence="1">The sequence shown here is derived from an EMBL/GenBank/DDBJ whole genome shotgun (WGS) entry which is preliminary data.</text>
</comment>
<dbReference type="Proteomes" id="UP000070352">
    <property type="component" value="Unassembled WGS sequence"/>
</dbReference>
<protein>
    <recommendedName>
        <fullName evidence="3">Threonyl-tRNA synthetase</fullName>
    </recommendedName>
</protein>
<proteinExistence type="predicted"/>
<evidence type="ECO:0000313" key="1">
    <source>
        <dbReference type="EMBL" id="KXG44113.1"/>
    </source>
</evidence>
<sequence length="60" mass="7101">MLKDEVKKIIDNLPDNASLEDIQYTLYVQMKIKEGLDDLDKGNIISHDEVEKRLEKWLKQ</sequence>
<reference evidence="1 2" key="1">
    <citation type="submission" date="2016-02" db="EMBL/GenBank/DDBJ databases">
        <title>Draft Genome for Tepidibacillus decaturensis nov. sp. Strain Z9, an Anaerobic, Moderately Thermophilic and Heterotrophic Bacterium from Deep Subsurface of the Illinois Basin, USA.</title>
        <authorList>
            <person name="Dong Y."/>
            <person name="Chang J.Y."/>
            <person name="Sanford R."/>
            <person name="Fouke B.W."/>
        </authorList>
    </citation>
    <scope>NUCLEOTIDE SEQUENCE [LARGE SCALE GENOMIC DNA]</scope>
    <source>
        <strain evidence="1 2">Z9</strain>
    </source>
</reference>